<feature type="domain" description="Reverse transcriptase Ty1/copia-type" evidence="2">
    <location>
        <begin position="11"/>
        <end position="64"/>
    </location>
</feature>
<comment type="caution">
    <text evidence="3">The sequence shown here is derived from an EMBL/GenBank/DDBJ whole genome shotgun (WGS) entry which is preliminary data.</text>
</comment>
<feature type="region of interest" description="Disordered" evidence="1">
    <location>
        <begin position="86"/>
        <end position="105"/>
    </location>
</feature>
<accession>A0A6A6K090</accession>
<evidence type="ECO:0000256" key="1">
    <source>
        <dbReference type="SAM" id="MobiDB-lite"/>
    </source>
</evidence>
<dbReference type="AlphaFoldDB" id="A0A6A6K090"/>
<dbReference type="EMBL" id="JAAGAX010000499">
    <property type="protein sequence ID" value="KAF2282231.1"/>
    <property type="molecule type" value="Genomic_DNA"/>
</dbReference>
<evidence type="ECO:0000259" key="2">
    <source>
        <dbReference type="Pfam" id="PF07727"/>
    </source>
</evidence>
<name>A0A6A6K090_HEVBR</name>
<evidence type="ECO:0000313" key="3">
    <source>
        <dbReference type="EMBL" id="KAF2282231.1"/>
    </source>
</evidence>
<reference evidence="3 4" key="1">
    <citation type="journal article" date="2020" name="Mol. Plant">
        <title>The Chromosome-Based Rubber Tree Genome Provides New Insights into Spurge Genome Evolution and Rubber Biosynthesis.</title>
        <authorList>
            <person name="Liu J."/>
            <person name="Shi C."/>
            <person name="Shi C.C."/>
            <person name="Li W."/>
            <person name="Zhang Q.J."/>
            <person name="Zhang Y."/>
            <person name="Li K."/>
            <person name="Lu H.F."/>
            <person name="Shi C."/>
            <person name="Zhu S.T."/>
            <person name="Xiao Z.Y."/>
            <person name="Nan H."/>
            <person name="Yue Y."/>
            <person name="Zhu X.G."/>
            <person name="Wu Y."/>
            <person name="Hong X.N."/>
            <person name="Fan G.Y."/>
            <person name="Tong Y."/>
            <person name="Zhang D."/>
            <person name="Mao C.L."/>
            <person name="Liu Y.L."/>
            <person name="Hao S.J."/>
            <person name="Liu W.Q."/>
            <person name="Lv M.Q."/>
            <person name="Zhang H.B."/>
            <person name="Liu Y."/>
            <person name="Hu-Tang G.R."/>
            <person name="Wang J.P."/>
            <person name="Wang J.H."/>
            <person name="Sun Y.H."/>
            <person name="Ni S.B."/>
            <person name="Chen W.B."/>
            <person name="Zhang X.C."/>
            <person name="Jiao Y.N."/>
            <person name="Eichler E.E."/>
            <person name="Li G.H."/>
            <person name="Liu X."/>
            <person name="Gao L.Z."/>
        </authorList>
    </citation>
    <scope>NUCLEOTIDE SEQUENCE [LARGE SCALE GENOMIC DNA]</scope>
    <source>
        <strain evidence="4">cv. GT1</strain>
        <tissue evidence="3">Leaf</tissue>
    </source>
</reference>
<evidence type="ECO:0000313" key="4">
    <source>
        <dbReference type="Proteomes" id="UP000467840"/>
    </source>
</evidence>
<gene>
    <name evidence="3" type="ORF">GH714_043958</name>
</gene>
<dbReference type="Pfam" id="PF07727">
    <property type="entry name" value="RVT_2"/>
    <property type="match status" value="1"/>
</dbReference>
<proteinExistence type="predicted"/>
<organism evidence="3 4">
    <name type="scientific">Hevea brasiliensis</name>
    <name type="common">Para rubber tree</name>
    <name type="synonym">Siphonia brasiliensis</name>
    <dbReference type="NCBI Taxonomy" id="3981"/>
    <lineage>
        <taxon>Eukaryota</taxon>
        <taxon>Viridiplantae</taxon>
        <taxon>Streptophyta</taxon>
        <taxon>Embryophyta</taxon>
        <taxon>Tracheophyta</taxon>
        <taxon>Spermatophyta</taxon>
        <taxon>Magnoliopsida</taxon>
        <taxon>eudicotyledons</taxon>
        <taxon>Gunneridae</taxon>
        <taxon>Pentapetalae</taxon>
        <taxon>rosids</taxon>
        <taxon>fabids</taxon>
        <taxon>Malpighiales</taxon>
        <taxon>Euphorbiaceae</taxon>
        <taxon>Crotonoideae</taxon>
        <taxon>Micrandreae</taxon>
        <taxon>Hevea</taxon>
    </lineage>
</organism>
<keyword evidence="4" id="KW-1185">Reference proteome</keyword>
<dbReference type="InterPro" id="IPR013103">
    <property type="entry name" value="RVT_2"/>
</dbReference>
<protein>
    <recommendedName>
        <fullName evidence="2">Reverse transcriptase Ty1/copia-type domain-containing protein</fullName>
    </recommendedName>
</protein>
<dbReference type="Proteomes" id="UP000467840">
    <property type="component" value="Unassembled WGS sequence"/>
</dbReference>
<sequence length="161" mass="18980">MEEEILALKENQTWDLVAKPKDVKPISCKWVYKIKTQLDGSIERYKARLVARGFSSHSSMDWIMMKHSVLWQRLQPCSLFLTKKMRPHRGGKEERTRQLSGRHRMQARTKRIVNLNTLPPLRVIGKRSTFLYERSKSLKRYDARWSAPPSLVLLAGFRRSE</sequence>